<evidence type="ECO:0000256" key="3">
    <source>
        <dbReference type="SAM" id="SignalP"/>
    </source>
</evidence>
<feature type="compositionally biased region" description="Gly residues" evidence="1">
    <location>
        <begin position="309"/>
        <end position="332"/>
    </location>
</feature>
<keyword evidence="5" id="KW-1185">Reference proteome</keyword>
<proteinExistence type="predicted"/>
<evidence type="ECO:0000313" key="4">
    <source>
        <dbReference type="EnsemblPlants" id="QL10p055322:mrna:CDS:2"/>
    </source>
</evidence>
<keyword evidence="2" id="KW-0812">Transmembrane</keyword>
<dbReference type="InParanoid" id="A0A7N2MTQ1"/>
<organism evidence="4 5">
    <name type="scientific">Quercus lobata</name>
    <name type="common">Valley oak</name>
    <dbReference type="NCBI Taxonomy" id="97700"/>
    <lineage>
        <taxon>Eukaryota</taxon>
        <taxon>Viridiplantae</taxon>
        <taxon>Streptophyta</taxon>
        <taxon>Embryophyta</taxon>
        <taxon>Tracheophyta</taxon>
        <taxon>Spermatophyta</taxon>
        <taxon>Magnoliopsida</taxon>
        <taxon>eudicotyledons</taxon>
        <taxon>Gunneridae</taxon>
        <taxon>Pentapetalae</taxon>
        <taxon>rosids</taxon>
        <taxon>fabids</taxon>
        <taxon>Fagales</taxon>
        <taxon>Fagaceae</taxon>
        <taxon>Quercus</taxon>
    </lineage>
</organism>
<feature type="chain" id="PRO_5029697807" evidence="3">
    <location>
        <begin position="21"/>
        <end position="452"/>
    </location>
</feature>
<reference evidence="4" key="2">
    <citation type="submission" date="2021-01" db="UniProtKB">
        <authorList>
            <consortium name="EnsemblPlants"/>
        </authorList>
    </citation>
    <scope>IDENTIFICATION</scope>
</reference>
<evidence type="ECO:0000256" key="2">
    <source>
        <dbReference type="SAM" id="Phobius"/>
    </source>
</evidence>
<dbReference type="EMBL" id="LRBV02000010">
    <property type="status" value="NOT_ANNOTATED_CDS"/>
    <property type="molecule type" value="Genomic_DNA"/>
</dbReference>
<name>A0A7N2MTQ1_QUELO</name>
<sequence length="452" mass="46469">MGQANMTLPIFLVFLVSSSAFSDHPPKNPDMILGDKLDSLPYSSLGEASSPWLLRVQSDLPKPTLSMLVGGKGDEDAGIGFLEQPLLPSTAIEANGGAAGSGGDGESNLGSKKVLRSLVMIMLILLMIVGELGVLPSRKETRAIDSWATMSFHYLSFKEYDILQCLEGSPEQHPKVVVLGRVDKGNGRGSGTGQDGTKRFGESRFQLLSMIFTDLLIYLHLQHLYSDSKDRLIEVTNCRVEAKGGSNGEEEEESGRGSASVGRYEGGGGEGEGEGGETGGGVGGGRGRGGGGGGGGGGDGDGDGDGDGEGGGGGGGDGGGGGGGGDVEGRGGGRNRRPPVNINKLAMISITVAAQTSATVIVFHFTGKSCSNKVFLVCVVVGNLVGYLCSITALLLTHWKPRIAGVFGLIGSTAAATGFLLMIAMFLPSYLVWIVGIACVALFFVVTLAFKS</sequence>
<protein>
    <submittedName>
        <fullName evidence="4">Uncharacterized protein</fullName>
    </submittedName>
</protein>
<feature type="transmembrane region" description="Helical" evidence="2">
    <location>
        <begin position="345"/>
        <end position="367"/>
    </location>
</feature>
<feature type="compositionally biased region" description="Gly residues" evidence="1">
    <location>
        <begin position="264"/>
        <end position="299"/>
    </location>
</feature>
<keyword evidence="2" id="KW-0472">Membrane</keyword>
<dbReference type="Proteomes" id="UP000594261">
    <property type="component" value="Chromosome 10"/>
</dbReference>
<feature type="transmembrane region" description="Helical" evidence="2">
    <location>
        <begin position="373"/>
        <end position="396"/>
    </location>
</feature>
<keyword evidence="3" id="KW-0732">Signal</keyword>
<accession>A0A7N2MTQ1</accession>
<reference evidence="4 5" key="1">
    <citation type="journal article" date="2016" name="G3 (Bethesda)">
        <title>First Draft Assembly and Annotation of the Genome of a California Endemic Oak Quercus lobata Nee (Fagaceae).</title>
        <authorList>
            <person name="Sork V.L."/>
            <person name="Fitz-Gibbon S.T."/>
            <person name="Puiu D."/>
            <person name="Crepeau M."/>
            <person name="Gugger P.F."/>
            <person name="Sherman R."/>
            <person name="Stevens K."/>
            <person name="Langley C.H."/>
            <person name="Pellegrini M."/>
            <person name="Salzberg S.L."/>
        </authorList>
    </citation>
    <scope>NUCLEOTIDE SEQUENCE [LARGE SCALE GENOMIC DNA]</scope>
    <source>
        <strain evidence="4 5">cv. SW786</strain>
    </source>
</reference>
<dbReference type="AlphaFoldDB" id="A0A7N2MTQ1"/>
<feature type="transmembrane region" description="Helical" evidence="2">
    <location>
        <begin position="114"/>
        <end position="135"/>
    </location>
</feature>
<keyword evidence="2" id="KW-1133">Transmembrane helix</keyword>
<dbReference type="Gramene" id="QL10p055322:mrna">
    <property type="protein sequence ID" value="QL10p055322:mrna:CDS:2"/>
    <property type="gene ID" value="QL10p055322"/>
</dbReference>
<evidence type="ECO:0000256" key="1">
    <source>
        <dbReference type="SAM" id="MobiDB-lite"/>
    </source>
</evidence>
<feature type="signal peptide" evidence="3">
    <location>
        <begin position="1"/>
        <end position="20"/>
    </location>
</feature>
<evidence type="ECO:0000313" key="5">
    <source>
        <dbReference type="Proteomes" id="UP000594261"/>
    </source>
</evidence>
<feature type="transmembrane region" description="Helical" evidence="2">
    <location>
        <begin position="430"/>
        <end position="450"/>
    </location>
</feature>
<feature type="transmembrane region" description="Helical" evidence="2">
    <location>
        <begin position="403"/>
        <end position="424"/>
    </location>
</feature>
<dbReference type="EnsemblPlants" id="QL10p055322:mrna">
    <property type="protein sequence ID" value="QL10p055322:mrna:CDS:2"/>
    <property type="gene ID" value="QL10p055322"/>
</dbReference>
<feature type="region of interest" description="Disordered" evidence="1">
    <location>
        <begin position="242"/>
        <end position="338"/>
    </location>
</feature>